<accession>A0ABV5D290</accession>
<evidence type="ECO:0000313" key="3">
    <source>
        <dbReference type="EMBL" id="MFB6398376.1"/>
    </source>
</evidence>
<reference evidence="3 4" key="1">
    <citation type="submission" date="2024-04" db="EMBL/GenBank/DDBJ databases">
        <title>Polymorphospora sp. isolated from Baiyangdian Lake in Xiong'an New Area.</title>
        <authorList>
            <person name="Zhang X."/>
            <person name="Liu J."/>
        </authorList>
    </citation>
    <scope>NUCLEOTIDE SEQUENCE [LARGE SCALE GENOMIC DNA]</scope>
    <source>
        <strain evidence="3 4">2-325</strain>
    </source>
</reference>
<keyword evidence="4" id="KW-1185">Reference proteome</keyword>
<keyword evidence="2" id="KW-1133">Transmembrane helix</keyword>
<evidence type="ECO:0000256" key="1">
    <source>
        <dbReference type="SAM" id="MobiDB-lite"/>
    </source>
</evidence>
<dbReference type="Proteomes" id="UP001582793">
    <property type="component" value="Unassembled WGS sequence"/>
</dbReference>
<evidence type="ECO:0000313" key="4">
    <source>
        <dbReference type="Proteomes" id="UP001582793"/>
    </source>
</evidence>
<evidence type="ECO:0000256" key="2">
    <source>
        <dbReference type="SAM" id="Phobius"/>
    </source>
</evidence>
<feature type="compositionally biased region" description="Pro residues" evidence="1">
    <location>
        <begin position="1"/>
        <end position="33"/>
    </location>
</feature>
<protein>
    <recommendedName>
        <fullName evidence="5">Serine/threonine protein kinase</fullName>
    </recommendedName>
</protein>
<comment type="caution">
    <text evidence="3">The sequence shown here is derived from an EMBL/GenBank/DDBJ whole genome shotgun (WGS) entry which is preliminary data.</text>
</comment>
<feature type="region of interest" description="Disordered" evidence="1">
    <location>
        <begin position="1"/>
        <end position="40"/>
    </location>
</feature>
<organism evidence="3 4">
    <name type="scientific">Polymorphospora lycopeni</name>
    <dbReference type="NCBI Taxonomy" id="3140240"/>
    <lineage>
        <taxon>Bacteria</taxon>
        <taxon>Bacillati</taxon>
        <taxon>Actinomycetota</taxon>
        <taxon>Actinomycetes</taxon>
        <taxon>Micromonosporales</taxon>
        <taxon>Micromonosporaceae</taxon>
        <taxon>Polymorphospora</taxon>
    </lineage>
</organism>
<keyword evidence="2" id="KW-0472">Membrane</keyword>
<dbReference type="EMBL" id="JBCGDC010000234">
    <property type="protein sequence ID" value="MFB6398376.1"/>
    <property type="molecule type" value="Genomic_DNA"/>
</dbReference>
<dbReference type="RefSeq" id="WP_375737163.1">
    <property type="nucleotide sequence ID" value="NZ_JBCGDC010000234.1"/>
</dbReference>
<name>A0ABV5D290_9ACTN</name>
<proteinExistence type="predicted"/>
<evidence type="ECO:0008006" key="5">
    <source>
        <dbReference type="Google" id="ProtNLM"/>
    </source>
</evidence>
<feature type="transmembrane region" description="Helical" evidence="2">
    <location>
        <begin position="49"/>
        <end position="67"/>
    </location>
</feature>
<gene>
    <name evidence="3" type="ORF">AAFH96_35675</name>
</gene>
<keyword evidence="2" id="KW-0812">Transmembrane</keyword>
<sequence length="70" mass="7457">PRPPQPARPPVAPAARPVAPPPQPVPTPRPPVMAPRQPEKSWYEEPAKVWTLALGVMVVIALVVLLASTA</sequence>
<feature type="non-terminal residue" evidence="3">
    <location>
        <position position="1"/>
    </location>
</feature>